<evidence type="ECO:0000313" key="2">
    <source>
        <dbReference type="EMBL" id="JAG27604.1"/>
    </source>
</evidence>
<evidence type="ECO:0000313" key="7">
    <source>
        <dbReference type="EMBL" id="JAQ12158.1"/>
    </source>
</evidence>
<dbReference type="EMBL" id="GDHC01011066">
    <property type="protein sequence ID" value="JAQ07563.1"/>
    <property type="molecule type" value="Transcribed_RNA"/>
</dbReference>
<sequence>MDDTSTNGAGSSGETAAVETASNCNAGNAIPNEEWIDMGDTWISVNGPLGTPTTVVQSILKNHVPCSNLALICAGIGVTPFVSALEYTAHNFRILPTKSVDENYYVRRNMFLNQLMSYQQEAERVRCTTASLRTSTNRFRNRLSSMLQSAVHNFTNTLRRVSAVSRKSSGGDTACGETATLQKLLQSVERTTMLCLGDPMELATNGTSTTDVHTTAPTMQSIRSAMGTGGTVEQFLQPFNLSLHSTK</sequence>
<evidence type="ECO:0000313" key="1">
    <source>
        <dbReference type="EMBL" id="JAG27603.1"/>
    </source>
</evidence>
<dbReference type="EMBL" id="GBHO01016000">
    <property type="protein sequence ID" value="JAG27604.1"/>
    <property type="molecule type" value="Transcribed_RNA"/>
</dbReference>
<evidence type="ECO:0000313" key="3">
    <source>
        <dbReference type="EMBL" id="JAG27605.1"/>
    </source>
</evidence>
<dbReference type="AlphaFoldDB" id="A0A0A9YDQ0"/>
<protein>
    <submittedName>
        <fullName evidence="3">NADPH oxidase 1</fullName>
    </submittedName>
</protein>
<dbReference type="EMBL" id="GDHC01010441">
    <property type="protein sequence ID" value="JAQ08188.1"/>
    <property type="molecule type" value="Transcribed_RNA"/>
</dbReference>
<dbReference type="InterPro" id="IPR039261">
    <property type="entry name" value="FNR_nucleotide-bd"/>
</dbReference>
<reference evidence="3" key="1">
    <citation type="journal article" date="2014" name="PLoS ONE">
        <title>Transcriptome-Based Identification of ABC Transporters in the Western Tarnished Plant Bug Lygus hesperus.</title>
        <authorList>
            <person name="Hull J.J."/>
            <person name="Chaney K."/>
            <person name="Geib S.M."/>
            <person name="Fabrick J.A."/>
            <person name="Brent C.S."/>
            <person name="Walsh D."/>
            <person name="Lavine L.C."/>
        </authorList>
    </citation>
    <scope>NUCLEOTIDE SEQUENCE</scope>
</reference>
<dbReference type="Gene3D" id="3.40.50.80">
    <property type="entry name" value="Nucleotide-binding domain of ferredoxin-NADP reductase (FNR) module"/>
    <property type="match status" value="1"/>
</dbReference>
<dbReference type="EMBL" id="GBHO01016001">
    <property type="protein sequence ID" value="JAG27603.1"/>
    <property type="molecule type" value="Transcribed_RNA"/>
</dbReference>
<evidence type="ECO:0000313" key="6">
    <source>
        <dbReference type="EMBL" id="JAQ08188.1"/>
    </source>
</evidence>
<proteinExistence type="predicted"/>
<organism evidence="3">
    <name type="scientific">Lygus hesperus</name>
    <name type="common">Western plant bug</name>
    <dbReference type="NCBI Taxonomy" id="30085"/>
    <lineage>
        <taxon>Eukaryota</taxon>
        <taxon>Metazoa</taxon>
        <taxon>Ecdysozoa</taxon>
        <taxon>Arthropoda</taxon>
        <taxon>Hexapoda</taxon>
        <taxon>Insecta</taxon>
        <taxon>Pterygota</taxon>
        <taxon>Neoptera</taxon>
        <taxon>Paraneoptera</taxon>
        <taxon>Hemiptera</taxon>
        <taxon>Heteroptera</taxon>
        <taxon>Panheteroptera</taxon>
        <taxon>Cimicomorpha</taxon>
        <taxon>Miridae</taxon>
        <taxon>Mirini</taxon>
        <taxon>Lygus</taxon>
    </lineage>
</organism>
<evidence type="ECO:0000313" key="4">
    <source>
        <dbReference type="EMBL" id="JAG27608.1"/>
    </source>
</evidence>
<dbReference type="EMBL" id="GBHO01015999">
    <property type="protein sequence ID" value="JAG27605.1"/>
    <property type="molecule type" value="Transcribed_RNA"/>
</dbReference>
<evidence type="ECO:0000313" key="5">
    <source>
        <dbReference type="EMBL" id="JAQ07563.1"/>
    </source>
</evidence>
<gene>
    <name evidence="3" type="primary">NOX1_0</name>
    <name evidence="1" type="synonym">NOX1_1</name>
    <name evidence="2" type="synonym">NOX1_2</name>
    <name evidence="4" type="synonym">NOX1_3</name>
    <name evidence="3" type="ORF">CM83_14807</name>
    <name evidence="1" type="ORF">CM83_14814</name>
    <name evidence="2" type="ORF">CM83_14822</name>
    <name evidence="4" type="ORF">CM83_14829</name>
    <name evidence="5" type="ORF">g.8581</name>
    <name evidence="6" type="ORF">g.8589</name>
    <name evidence="7" type="ORF">g.8604</name>
</gene>
<dbReference type="EMBL" id="GBHO01015996">
    <property type="protein sequence ID" value="JAG27608.1"/>
    <property type="molecule type" value="Transcribed_RNA"/>
</dbReference>
<name>A0A0A9YDQ0_LYGHE</name>
<dbReference type="EMBL" id="GDHC01006471">
    <property type="protein sequence ID" value="JAQ12158.1"/>
    <property type="molecule type" value="Transcribed_RNA"/>
</dbReference>
<accession>A0A0A9YDQ0</accession>
<reference evidence="3" key="2">
    <citation type="submission" date="2014-07" db="EMBL/GenBank/DDBJ databases">
        <authorList>
            <person name="Hull J."/>
        </authorList>
    </citation>
    <scope>NUCLEOTIDE SEQUENCE</scope>
</reference>
<reference evidence="5" key="3">
    <citation type="journal article" date="2016" name="Gigascience">
        <title>De novo construction of an expanded transcriptome assembly for the western tarnished plant bug, Lygus hesperus.</title>
        <authorList>
            <person name="Tassone E.E."/>
            <person name="Geib S.M."/>
            <person name="Hall B."/>
            <person name="Fabrick J.A."/>
            <person name="Brent C.S."/>
            <person name="Hull J.J."/>
        </authorList>
    </citation>
    <scope>NUCLEOTIDE SEQUENCE</scope>
</reference>
<dbReference type="SUPFAM" id="SSF52343">
    <property type="entry name" value="Ferredoxin reductase-like, C-terminal NADP-linked domain"/>
    <property type="match status" value="1"/>
</dbReference>